<dbReference type="Gene3D" id="3.40.1710.10">
    <property type="entry name" value="abc type-2 transporter like domain"/>
    <property type="match status" value="1"/>
</dbReference>
<evidence type="ECO:0000256" key="2">
    <source>
        <dbReference type="ARBA" id="ARBA00007783"/>
    </source>
</evidence>
<gene>
    <name evidence="10" type="primary">ybhR</name>
    <name evidence="10" type="ORF">METESE_30130</name>
</gene>
<keyword evidence="3" id="KW-0813">Transport</keyword>
<keyword evidence="11" id="KW-1185">Reference proteome</keyword>
<comment type="subcellular location">
    <subcellularLocation>
        <location evidence="1">Cell membrane</location>
        <topology evidence="1">Multi-pass membrane protein</topology>
    </subcellularLocation>
</comment>
<dbReference type="RefSeq" id="WP_243335817.1">
    <property type="nucleotide sequence ID" value="NZ_AP027081.1"/>
</dbReference>
<accession>A0AA48GYN8</accession>
<dbReference type="GO" id="GO:0005886">
    <property type="term" value="C:plasma membrane"/>
    <property type="evidence" value="ECO:0007669"/>
    <property type="project" value="UniProtKB-SubCell"/>
</dbReference>
<evidence type="ECO:0000256" key="4">
    <source>
        <dbReference type="ARBA" id="ARBA00022475"/>
    </source>
</evidence>
<evidence type="ECO:0000313" key="11">
    <source>
        <dbReference type="Proteomes" id="UP001228113"/>
    </source>
</evidence>
<dbReference type="InterPro" id="IPR013525">
    <property type="entry name" value="ABC2_TM"/>
</dbReference>
<feature type="transmembrane region" description="Helical" evidence="8">
    <location>
        <begin position="341"/>
        <end position="359"/>
    </location>
</feature>
<dbReference type="Pfam" id="PF12698">
    <property type="entry name" value="ABC2_membrane_3"/>
    <property type="match status" value="1"/>
</dbReference>
<protein>
    <submittedName>
        <fullName evidence="10">Inner membrane transport permease YbhR</fullName>
    </submittedName>
</protein>
<evidence type="ECO:0000259" key="9">
    <source>
        <dbReference type="PROSITE" id="PS51012"/>
    </source>
</evidence>
<keyword evidence="4" id="KW-1003">Cell membrane</keyword>
<evidence type="ECO:0000256" key="5">
    <source>
        <dbReference type="ARBA" id="ARBA00022692"/>
    </source>
</evidence>
<dbReference type="InterPro" id="IPR051449">
    <property type="entry name" value="ABC-2_transporter_component"/>
</dbReference>
<dbReference type="PANTHER" id="PTHR30294">
    <property type="entry name" value="MEMBRANE COMPONENT OF ABC TRANSPORTER YHHJ-RELATED"/>
    <property type="match status" value="1"/>
</dbReference>
<evidence type="ECO:0000256" key="8">
    <source>
        <dbReference type="SAM" id="Phobius"/>
    </source>
</evidence>
<comment type="similarity">
    <text evidence="2">Belongs to the ABC-2 integral membrane protein family.</text>
</comment>
<feature type="transmembrane region" description="Helical" evidence="8">
    <location>
        <begin position="281"/>
        <end position="299"/>
    </location>
</feature>
<reference evidence="10" key="1">
    <citation type="journal article" date="2023" name="Int. J. Syst. Evol. Microbiol.">
        <title>Mesoterricola silvestris gen. nov., sp. nov., Mesoterricola sediminis sp. nov., Geothrix oryzae sp. nov., Geothrix edaphica sp. nov., Geothrix rubra sp. nov., and Geothrix limicola sp. nov., six novel members of Acidobacteriota isolated from soils.</title>
        <authorList>
            <person name="Itoh H."/>
            <person name="Sugisawa Y."/>
            <person name="Mise K."/>
            <person name="Xu Z."/>
            <person name="Kuniyasu M."/>
            <person name="Ushijima N."/>
            <person name="Kawano K."/>
            <person name="Kobayashi E."/>
            <person name="Shiratori Y."/>
            <person name="Masuda Y."/>
            <person name="Senoo K."/>
        </authorList>
    </citation>
    <scope>NUCLEOTIDE SEQUENCE</scope>
    <source>
        <strain evidence="10">W786</strain>
    </source>
</reference>
<dbReference type="Proteomes" id="UP001228113">
    <property type="component" value="Chromosome"/>
</dbReference>
<feature type="transmembrane region" description="Helical" evidence="8">
    <location>
        <begin position="21"/>
        <end position="41"/>
    </location>
</feature>
<dbReference type="GO" id="GO:0140359">
    <property type="term" value="F:ABC-type transporter activity"/>
    <property type="evidence" value="ECO:0007669"/>
    <property type="project" value="InterPro"/>
</dbReference>
<proteinExistence type="inferred from homology"/>
<keyword evidence="6 8" id="KW-1133">Transmembrane helix</keyword>
<sequence length="364" mass="38893">MFRRLIALIRKELQIVVGDRKTLRMLIAPVILQTILFPFAATMEVRNATLAVLDQDAGPASTEIVQRLARTSAFSRVLPVRSEAELRERVDAEDALIAIAFPQDFSRRVAAGQSAPVQLILDGRRSNSAQIAGGYATQVIAGYAAERGGGGASAVTVRHLHNPNLHSAWHVLPSLVAIITTIGCLFVAGLSVAREREEGTFDQLLVSPLTPAYIMVGKAVPGVLVAFLQGLFIAAAARFGFGVPFTGSLPALLLGILLYGIALSGIGLYISSVCMNQQQAFFGVFAFMSPAVLLSGYVSPIENMPWVLRAIAQANPLTHVILIAKGTFLKGWGLLDALPHLWPLAAVAVCTLSAALVLFRRHIA</sequence>
<feature type="transmembrane region" description="Helical" evidence="8">
    <location>
        <begin position="213"/>
        <end position="237"/>
    </location>
</feature>
<dbReference type="PROSITE" id="PS51012">
    <property type="entry name" value="ABC_TM2"/>
    <property type="match status" value="1"/>
</dbReference>
<evidence type="ECO:0000256" key="7">
    <source>
        <dbReference type="ARBA" id="ARBA00023136"/>
    </source>
</evidence>
<dbReference type="InterPro" id="IPR047817">
    <property type="entry name" value="ABC2_TM_bact-type"/>
</dbReference>
<feature type="transmembrane region" description="Helical" evidence="8">
    <location>
        <begin position="168"/>
        <end position="192"/>
    </location>
</feature>
<keyword evidence="7 8" id="KW-0472">Membrane</keyword>
<dbReference type="KEGG" id="msea:METESE_30130"/>
<dbReference type="AlphaFoldDB" id="A0AA48GYN8"/>
<dbReference type="PANTHER" id="PTHR30294:SF44">
    <property type="entry name" value="MULTIDRUG ABC TRANSPORTER PERMEASE YBHR-RELATED"/>
    <property type="match status" value="1"/>
</dbReference>
<organism evidence="10 11">
    <name type="scientific">Mesoterricola sediminis</name>
    <dbReference type="NCBI Taxonomy" id="2927980"/>
    <lineage>
        <taxon>Bacteria</taxon>
        <taxon>Pseudomonadati</taxon>
        <taxon>Acidobacteriota</taxon>
        <taxon>Holophagae</taxon>
        <taxon>Holophagales</taxon>
        <taxon>Holophagaceae</taxon>
        <taxon>Mesoterricola</taxon>
    </lineage>
</organism>
<name>A0AA48GYN8_9BACT</name>
<evidence type="ECO:0000256" key="3">
    <source>
        <dbReference type="ARBA" id="ARBA00022448"/>
    </source>
</evidence>
<keyword evidence="5 8" id="KW-0812">Transmembrane</keyword>
<feature type="domain" description="ABC transmembrane type-2" evidence="9">
    <location>
        <begin position="129"/>
        <end position="362"/>
    </location>
</feature>
<evidence type="ECO:0000256" key="1">
    <source>
        <dbReference type="ARBA" id="ARBA00004651"/>
    </source>
</evidence>
<dbReference type="EMBL" id="AP027081">
    <property type="protein sequence ID" value="BDU78055.1"/>
    <property type="molecule type" value="Genomic_DNA"/>
</dbReference>
<evidence type="ECO:0000256" key="6">
    <source>
        <dbReference type="ARBA" id="ARBA00022989"/>
    </source>
</evidence>
<feature type="transmembrane region" description="Helical" evidence="8">
    <location>
        <begin position="249"/>
        <end position="269"/>
    </location>
</feature>
<evidence type="ECO:0000313" key="10">
    <source>
        <dbReference type="EMBL" id="BDU78055.1"/>
    </source>
</evidence>